<dbReference type="GO" id="GO:0005737">
    <property type="term" value="C:cytoplasm"/>
    <property type="evidence" value="ECO:0007669"/>
    <property type="project" value="UniProtKB-SubCell"/>
</dbReference>
<evidence type="ECO:0000256" key="5">
    <source>
        <dbReference type="ARBA" id="ARBA00023002"/>
    </source>
</evidence>
<comment type="subcellular location">
    <subcellularLocation>
        <location evidence="7">Cytoplasm</location>
    </subcellularLocation>
</comment>
<dbReference type="HAMAP" id="MF_00412">
    <property type="entry name" value="ProA"/>
    <property type="match status" value="1"/>
</dbReference>
<dbReference type="InterPro" id="IPR012134">
    <property type="entry name" value="Glu-5-SA_DH"/>
</dbReference>
<dbReference type="EC" id="1.2.1.41" evidence="7"/>
<evidence type="ECO:0000256" key="2">
    <source>
        <dbReference type="ARBA" id="ARBA00022605"/>
    </source>
</evidence>
<evidence type="ECO:0000256" key="6">
    <source>
        <dbReference type="ARBA" id="ARBA00049024"/>
    </source>
</evidence>
<keyword evidence="4 7" id="KW-0521">NADP</keyword>
<evidence type="ECO:0000259" key="8">
    <source>
        <dbReference type="Pfam" id="PF00171"/>
    </source>
</evidence>
<dbReference type="SUPFAM" id="SSF53720">
    <property type="entry name" value="ALDH-like"/>
    <property type="match status" value="1"/>
</dbReference>
<dbReference type="GO" id="GO:0004350">
    <property type="term" value="F:glutamate-5-semialdehyde dehydrogenase activity"/>
    <property type="evidence" value="ECO:0007669"/>
    <property type="project" value="UniProtKB-UniRule"/>
</dbReference>
<dbReference type="Pfam" id="PF00171">
    <property type="entry name" value="Aldedh"/>
    <property type="match status" value="1"/>
</dbReference>
<proteinExistence type="inferred from homology"/>
<dbReference type="STRING" id="391625.PPSIR1_24439"/>
<comment type="caution">
    <text evidence="9">The sequence shown here is derived from an EMBL/GenBank/DDBJ whole genome shotgun (WGS) entry which is preliminary data.</text>
</comment>
<comment type="similarity">
    <text evidence="7">Belongs to the gamma-glutamyl phosphate reductase family.</text>
</comment>
<dbReference type="Gene3D" id="3.40.309.10">
    <property type="entry name" value="Aldehyde Dehydrogenase, Chain A, domain 2"/>
    <property type="match status" value="1"/>
</dbReference>
<dbReference type="FunFam" id="3.40.309.10:FF:000006">
    <property type="entry name" value="Gamma-glutamyl phosphate reductase"/>
    <property type="match status" value="1"/>
</dbReference>
<dbReference type="NCBIfam" id="NF001221">
    <property type="entry name" value="PRK00197.1"/>
    <property type="match status" value="1"/>
</dbReference>
<evidence type="ECO:0000256" key="7">
    <source>
        <dbReference type="HAMAP-Rule" id="MF_00412"/>
    </source>
</evidence>
<evidence type="ECO:0000256" key="1">
    <source>
        <dbReference type="ARBA" id="ARBA00004985"/>
    </source>
</evidence>
<dbReference type="InterPro" id="IPR016162">
    <property type="entry name" value="Ald_DH_N"/>
</dbReference>
<dbReference type="eggNOG" id="COG0014">
    <property type="taxonomic scope" value="Bacteria"/>
</dbReference>
<dbReference type="Proteomes" id="UP000005801">
    <property type="component" value="Unassembled WGS sequence"/>
</dbReference>
<evidence type="ECO:0000313" key="9">
    <source>
        <dbReference type="EMBL" id="EDM74885.1"/>
    </source>
</evidence>
<gene>
    <name evidence="7" type="primary">proA</name>
    <name evidence="9" type="ORF">PPSIR1_24439</name>
</gene>
<dbReference type="InterPro" id="IPR016163">
    <property type="entry name" value="Ald_DH_C"/>
</dbReference>
<dbReference type="InterPro" id="IPR000965">
    <property type="entry name" value="GPR_dom"/>
</dbReference>
<dbReference type="InterPro" id="IPR016161">
    <property type="entry name" value="Ald_DH/histidinol_DH"/>
</dbReference>
<dbReference type="InterPro" id="IPR020593">
    <property type="entry name" value="G-glutamylP_reductase_CS"/>
</dbReference>
<dbReference type="NCBIfam" id="TIGR00407">
    <property type="entry name" value="proA"/>
    <property type="match status" value="1"/>
</dbReference>
<evidence type="ECO:0000313" key="10">
    <source>
        <dbReference type="Proteomes" id="UP000005801"/>
    </source>
</evidence>
<keyword evidence="7" id="KW-0963">Cytoplasm</keyword>
<dbReference type="PANTHER" id="PTHR11063">
    <property type="entry name" value="GLUTAMATE SEMIALDEHYDE DEHYDROGENASE"/>
    <property type="match status" value="1"/>
</dbReference>
<dbReference type="AlphaFoldDB" id="A6GGU4"/>
<dbReference type="PANTHER" id="PTHR11063:SF8">
    <property type="entry name" value="DELTA-1-PYRROLINE-5-CARBOXYLATE SYNTHASE"/>
    <property type="match status" value="1"/>
</dbReference>
<dbReference type="PROSITE" id="PS01223">
    <property type="entry name" value="PROA"/>
    <property type="match status" value="1"/>
</dbReference>
<keyword evidence="10" id="KW-1185">Reference proteome</keyword>
<evidence type="ECO:0000256" key="4">
    <source>
        <dbReference type="ARBA" id="ARBA00022857"/>
    </source>
</evidence>
<sequence length="444" mass="47062">MTDHPPASNLPVPARAEAARRAARKLAALDTEQRATLLRDLADALELPDSRVAIAQANAKDIEEARAAQARGELSAALAARLGLGPTKLRGLADGLRQLAAMPELLGSVQLRRELDEQLVLERVACPLGVLGIVFEARPDAVPQITGLALKSGNAVLLKGGSESLRSNRALVTIIHGVLTEHGLDPACVALLEDRAAFAELLQCHRDVDLIVARGSGPFVKHVMDSTKIPVLGHSEGLCHVYLHADADPQRAASIAVDGKCTYPAACNAVETLLWHPDAAEATRESLQALSDMGVELRVDAATRALIGDAIEAKDARPRDWSTEYSDLILSVAQVPDLDAALAHIDTYGSRHTEAIVCADGSPAAERFLAAIDAACVFVNASTRFADGYRFGLGAEIGIATGKIHSRGPVGVEGLLSYRWLLRGEGQVASDYGPGKKAFSHRDL</sequence>
<reference evidence="9 10" key="1">
    <citation type="submission" date="2007-06" db="EMBL/GenBank/DDBJ databases">
        <authorList>
            <person name="Shimkets L."/>
            <person name="Ferriera S."/>
            <person name="Johnson J."/>
            <person name="Kravitz S."/>
            <person name="Beeson K."/>
            <person name="Sutton G."/>
            <person name="Rogers Y.-H."/>
            <person name="Friedman R."/>
            <person name="Frazier M."/>
            <person name="Venter J.C."/>
        </authorList>
    </citation>
    <scope>NUCLEOTIDE SEQUENCE [LARGE SCALE GENOMIC DNA]</scope>
    <source>
        <strain evidence="9 10">SIR-1</strain>
    </source>
</reference>
<dbReference type="RefSeq" id="WP_006975932.1">
    <property type="nucleotide sequence ID" value="NZ_ABCS01000111.1"/>
</dbReference>
<dbReference type="Gene3D" id="3.40.605.10">
    <property type="entry name" value="Aldehyde Dehydrogenase, Chain A, domain 1"/>
    <property type="match status" value="1"/>
</dbReference>
<organism evidence="9 10">
    <name type="scientific">Plesiocystis pacifica SIR-1</name>
    <dbReference type="NCBI Taxonomy" id="391625"/>
    <lineage>
        <taxon>Bacteria</taxon>
        <taxon>Pseudomonadati</taxon>
        <taxon>Myxococcota</taxon>
        <taxon>Polyangia</taxon>
        <taxon>Nannocystales</taxon>
        <taxon>Nannocystaceae</taxon>
        <taxon>Plesiocystis</taxon>
    </lineage>
</organism>
<dbReference type="InterPro" id="IPR015590">
    <property type="entry name" value="Aldehyde_DH_dom"/>
</dbReference>
<dbReference type="EMBL" id="ABCS01000111">
    <property type="protein sequence ID" value="EDM74885.1"/>
    <property type="molecule type" value="Genomic_DNA"/>
</dbReference>
<comment type="function">
    <text evidence="7">Catalyzes the NADPH-dependent reduction of L-glutamate 5-phosphate into L-glutamate 5-semialdehyde and phosphate. The product spontaneously undergoes cyclization to form 1-pyrroline-5-carboxylate.</text>
</comment>
<evidence type="ECO:0000256" key="3">
    <source>
        <dbReference type="ARBA" id="ARBA00022650"/>
    </source>
</evidence>
<dbReference type="CDD" id="cd07079">
    <property type="entry name" value="ALDH_F18-19_ProA-GPR"/>
    <property type="match status" value="1"/>
</dbReference>
<dbReference type="UniPathway" id="UPA00098">
    <property type="reaction ID" value="UER00360"/>
</dbReference>
<name>A6GGU4_9BACT</name>
<comment type="catalytic activity">
    <reaction evidence="6 7">
        <text>L-glutamate 5-semialdehyde + phosphate + NADP(+) = L-glutamyl 5-phosphate + NADPH + H(+)</text>
        <dbReference type="Rhea" id="RHEA:19541"/>
        <dbReference type="ChEBI" id="CHEBI:15378"/>
        <dbReference type="ChEBI" id="CHEBI:43474"/>
        <dbReference type="ChEBI" id="CHEBI:57783"/>
        <dbReference type="ChEBI" id="CHEBI:58066"/>
        <dbReference type="ChEBI" id="CHEBI:58274"/>
        <dbReference type="ChEBI" id="CHEBI:58349"/>
        <dbReference type="EC" id="1.2.1.41"/>
    </reaction>
</comment>
<dbReference type="OrthoDB" id="9809970at2"/>
<dbReference type="GO" id="GO:0050661">
    <property type="term" value="F:NADP binding"/>
    <property type="evidence" value="ECO:0007669"/>
    <property type="project" value="InterPro"/>
</dbReference>
<feature type="domain" description="Aldehyde dehydrogenase" evidence="8">
    <location>
        <begin position="12"/>
        <end position="289"/>
    </location>
</feature>
<dbReference type="PIRSF" id="PIRSF000151">
    <property type="entry name" value="GPR"/>
    <property type="match status" value="1"/>
</dbReference>
<keyword evidence="2 7" id="KW-0028">Amino-acid biosynthesis</keyword>
<dbReference type="GO" id="GO:0055129">
    <property type="term" value="P:L-proline biosynthetic process"/>
    <property type="evidence" value="ECO:0007669"/>
    <property type="project" value="UniProtKB-UniRule"/>
</dbReference>
<protein>
    <recommendedName>
        <fullName evidence="7">Gamma-glutamyl phosphate reductase</fullName>
        <shortName evidence="7">GPR</shortName>
        <ecNumber evidence="7">1.2.1.41</ecNumber>
    </recommendedName>
    <alternativeName>
        <fullName evidence="7">Glutamate-5-semialdehyde dehydrogenase</fullName>
    </alternativeName>
    <alternativeName>
        <fullName evidence="7">Glutamyl-gamma-semialdehyde dehydrogenase</fullName>
        <shortName evidence="7">GSA dehydrogenase</shortName>
    </alternativeName>
</protein>
<keyword evidence="5 7" id="KW-0560">Oxidoreductase</keyword>
<comment type="pathway">
    <text evidence="1 7">Amino-acid biosynthesis; L-proline biosynthesis; L-glutamate 5-semialdehyde from L-glutamate: step 2/2.</text>
</comment>
<keyword evidence="3 7" id="KW-0641">Proline biosynthesis</keyword>
<accession>A6GGU4</accession>